<reference evidence="1" key="1">
    <citation type="journal article" date="2015" name="Int. J. Syst. Evol. Microbiol.">
        <title>Rhizobium oryzicola sp. nov., potential plant-growth-promoting endophytic bacteria isolated from rice roots.</title>
        <authorList>
            <person name="Zhang X.X."/>
            <person name="Gao J.S."/>
            <person name="Cao Y.H."/>
            <person name="Sheirdil R.A."/>
            <person name="Wang X.C."/>
            <person name="Zhang L."/>
        </authorList>
    </citation>
    <scope>NUCLEOTIDE SEQUENCE</scope>
    <source>
        <strain evidence="1">05753</strain>
    </source>
</reference>
<sequence length="92" mass="10297">MARAHPIRIELNDDMSEIVESVLESGEFQSADEVVSAALNAFQVQRLLANFAPEELDALIQEGIDSGEPIDGEESFRRLRAQFERDFGMKAE</sequence>
<protein>
    <recommendedName>
        <fullName evidence="3">Type II toxin-antitoxin system ParD family antitoxin</fullName>
    </recommendedName>
</protein>
<proteinExistence type="predicted"/>
<dbReference type="InterPro" id="IPR038296">
    <property type="entry name" value="ParD_sf"/>
</dbReference>
<name>A0ABT8SZJ0_9HYPH</name>
<evidence type="ECO:0000313" key="2">
    <source>
        <dbReference type="Proteomes" id="UP001169006"/>
    </source>
</evidence>
<dbReference type="Gene3D" id="6.10.10.120">
    <property type="entry name" value="Antitoxin ParD1-like"/>
    <property type="match status" value="1"/>
</dbReference>
<gene>
    <name evidence="1" type="ORF">Q2T52_16975</name>
</gene>
<dbReference type="RefSeq" id="WP_302077978.1">
    <property type="nucleotide sequence ID" value="NZ_JAUKWQ010000005.1"/>
</dbReference>
<organism evidence="1 2">
    <name type="scientific">Rhizobium oryzicola</name>
    <dbReference type="NCBI Taxonomy" id="1232668"/>
    <lineage>
        <taxon>Bacteria</taxon>
        <taxon>Pseudomonadati</taxon>
        <taxon>Pseudomonadota</taxon>
        <taxon>Alphaproteobacteria</taxon>
        <taxon>Hyphomicrobiales</taxon>
        <taxon>Rhizobiaceae</taxon>
        <taxon>Rhizobium/Agrobacterium group</taxon>
        <taxon>Rhizobium</taxon>
    </lineage>
</organism>
<accession>A0ABT8SZJ0</accession>
<keyword evidence="2" id="KW-1185">Reference proteome</keyword>
<dbReference type="EMBL" id="JAUKWQ010000005">
    <property type="protein sequence ID" value="MDO1583781.1"/>
    <property type="molecule type" value="Genomic_DNA"/>
</dbReference>
<dbReference type="Proteomes" id="UP001169006">
    <property type="component" value="Unassembled WGS sequence"/>
</dbReference>
<comment type="caution">
    <text evidence="1">The sequence shown here is derived from an EMBL/GenBank/DDBJ whole genome shotgun (WGS) entry which is preliminary data.</text>
</comment>
<evidence type="ECO:0008006" key="3">
    <source>
        <dbReference type="Google" id="ProtNLM"/>
    </source>
</evidence>
<reference evidence="1" key="2">
    <citation type="submission" date="2023-07" db="EMBL/GenBank/DDBJ databases">
        <authorList>
            <person name="Sun H."/>
        </authorList>
    </citation>
    <scope>NUCLEOTIDE SEQUENCE</scope>
    <source>
        <strain evidence="1">05753</strain>
    </source>
</reference>
<evidence type="ECO:0000313" key="1">
    <source>
        <dbReference type="EMBL" id="MDO1583781.1"/>
    </source>
</evidence>